<dbReference type="EMBL" id="HG806118">
    <property type="protein sequence ID" value="CDW57105.1"/>
    <property type="molecule type" value="Genomic_DNA"/>
</dbReference>
<dbReference type="Gene3D" id="3.40.980.10">
    <property type="entry name" value="MoaB/Mog-like domain"/>
    <property type="match status" value="1"/>
</dbReference>
<dbReference type="CDD" id="cd00886">
    <property type="entry name" value="MogA_MoaB"/>
    <property type="match status" value="1"/>
</dbReference>
<feature type="domain" description="MoaB/Mog" evidence="4">
    <location>
        <begin position="2"/>
        <end position="137"/>
    </location>
</feature>
<dbReference type="STRING" id="36087.A0A077ZEL5"/>
<evidence type="ECO:0000256" key="2">
    <source>
        <dbReference type="ARBA" id="ARBA00007589"/>
    </source>
</evidence>
<dbReference type="AlphaFoldDB" id="A0A077ZEL5"/>
<keyword evidence="6" id="KW-1185">Reference proteome</keyword>
<dbReference type="SUPFAM" id="SSF53218">
    <property type="entry name" value="Molybdenum cofactor biosynthesis proteins"/>
    <property type="match status" value="1"/>
</dbReference>
<dbReference type="SMART" id="SM00852">
    <property type="entry name" value="MoCF_biosynth"/>
    <property type="match status" value="1"/>
</dbReference>
<dbReference type="PANTHER" id="PTHR43764">
    <property type="entry name" value="MOLYBDENUM COFACTOR BIOSYNTHESIS"/>
    <property type="match status" value="1"/>
</dbReference>
<comment type="similarity">
    <text evidence="2">In the N-terminal section; belongs to the MoaB/Mog family.</text>
</comment>
<dbReference type="OrthoDB" id="4349954at2759"/>
<organism evidence="5 6">
    <name type="scientific">Trichuris trichiura</name>
    <name type="common">Whipworm</name>
    <name type="synonym">Trichocephalus trichiurus</name>
    <dbReference type="NCBI Taxonomy" id="36087"/>
    <lineage>
        <taxon>Eukaryota</taxon>
        <taxon>Metazoa</taxon>
        <taxon>Ecdysozoa</taxon>
        <taxon>Nematoda</taxon>
        <taxon>Enoplea</taxon>
        <taxon>Dorylaimia</taxon>
        <taxon>Trichinellida</taxon>
        <taxon>Trichuridae</taxon>
        <taxon>Trichuris</taxon>
    </lineage>
</organism>
<dbReference type="InterPro" id="IPR001453">
    <property type="entry name" value="MoaB/Mog_dom"/>
</dbReference>
<reference evidence="5" key="2">
    <citation type="submission" date="2014-03" db="EMBL/GenBank/DDBJ databases">
        <title>The whipworm genome and dual-species transcriptomics of an intimate host-pathogen interaction.</title>
        <authorList>
            <person name="Foth B.J."/>
            <person name="Tsai I.J."/>
            <person name="Reid A.J."/>
            <person name="Bancroft A.J."/>
            <person name="Nichol S."/>
            <person name="Tracey A."/>
            <person name="Holroyd N."/>
            <person name="Cotton J.A."/>
            <person name="Stanley E.J."/>
            <person name="Zarowiecki M."/>
            <person name="Liu J.Z."/>
            <person name="Huckvale T."/>
            <person name="Cooper P.J."/>
            <person name="Grencis R.K."/>
            <person name="Berriman M."/>
        </authorList>
    </citation>
    <scope>NUCLEOTIDE SEQUENCE [LARGE SCALE GENOMIC DNA]</scope>
</reference>
<protein>
    <submittedName>
        <fullName evidence="5">MoCF biosynth domain containing protein</fullName>
    </submittedName>
</protein>
<gene>
    <name evidence="5" type="ORF">TTRE_0000539001</name>
</gene>
<evidence type="ECO:0000256" key="1">
    <source>
        <dbReference type="ARBA" id="ARBA00005046"/>
    </source>
</evidence>
<proteinExistence type="inferred from homology"/>
<sequence>MSDSRAEGTRKDESGSALLQAIENFKVVSYCVIPDEKGEIESSLRALSASASGVAVIITVGGTGFSPRDVTPEATRNVIEKHANGVVIALIAGSLPMGAYSRLVAGVRNDTFIVNFPGSVKAVKECWDILCPLLPHITCLMNGEKMVSAG</sequence>
<dbReference type="GO" id="GO:0006777">
    <property type="term" value="P:Mo-molybdopterin cofactor biosynthetic process"/>
    <property type="evidence" value="ECO:0007669"/>
    <property type="project" value="UniProtKB-KW"/>
</dbReference>
<dbReference type="InterPro" id="IPR051920">
    <property type="entry name" value="MPT_Adenylyltrnsfr/MoaC-Rel"/>
</dbReference>
<dbReference type="InterPro" id="IPR036425">
    <property type="entry name" value="MoaB/Mog-like_dom_sf"/>
</dbReference>
<reference evidence="5" key="1">
    <citation type="submission" date="2014-01" db="EMBL/GenBank/DDBJ databases">
        <authorList>
            <person name="Aslett M."/>
        </authorList>
    </citation>
    <scope>NUCLEOTIDE SEQUENCE</scope>
</reference>
<keyword evidence="3" id="KW-0501">Molybdenum cofactor biosynthesis</keyword>
<accession>A0A077ZEL5</accession>
<evidence type="ECO:0000256" key="3">
    <source>
        <dbReference type="ARBA" id="ARBA00023150"/>
    </source>
</evidence>
<evidence type="ECO:0000313" key="6">
    <source>
        <dbReference type="Proteomes" id="UP000030665"/>
    </source>
</evidence>
<name>A0A077ZEL5_TRITR</name>
<evidence type="ECO:0000313" key="5">
    <source>
        <dbReference type="EMBL" id="CDW57105.1"/>
    </source>
</evidence>
<dbReference type="PANTHER" id="PTHR43764:SF1">
    <property type="entry name" value="MOLYBDOPTERIN MOLYBDOTRANSFERASE"/>
    <property type="match status" value="1"/>
</dbReference>
<evidence type="ECO:0000259" key="4">
    <source>
        <dbReference type="SMART" id="SM00852"/>
    </source>
</evidence>
<dbReference type="Proteomes" id="UP000030665">
    <property type="component" value="Unassembled WGS sequence"/>
</dbReference>
<comment type="pathway">
    <text evidence="1">Cofactor biosynthesis; molybdopterin biosynthesis.</text>
</comment>
<dbReference type="Pfam" id="PF00994">
    <property type="entry name" value="MoCF_biosynth"/>
    <property type="match status" value="1"/>
</dbReference>